<organism evidence="2 3">
    <name type="scientific">Flavobacterium humidisoli</name>
    <dbReference type="NCBI Taxonomy" id="2937442"/>
    <lineage>
        <taxon>Bacteria</taxon>
        <taxon>Pseudomonadati</taxon>
        <taxon>Bacteroidota</taxon>
        <taxon>Flavobacteriia</taxon>
        <taxon>Flavobacteriales</taxon>
        <taxon>Flavobacteriaceae</taxon>
        <taxon>Flavobacterium</taxon>
    </lineage>
</organism>
<gene>
    <name evidence="2" type="ORF">M0M44_07840</name>
</gene>
<proteinExistence type="predicted"/>
<dbReference type="SUPFAM" id="SSF74653">
    <property type="entry name" value="TolA/TonB C-terminal domain"/>
    <property type="match status" value="1"/>
</dbReference>
<sequence length="321" mass="36366">MERNYKISIPEPCSEDWNEMTPNENGRFCMSCSKTVVDFSSMLPEEIQQYIVSNQGNKICGKFKKSQLDSITIQIPSKVLYTQTHFHKMFLLALFIAMGSTLFSCQNKEGNKQKIEKIEIIENSPSLKTQSNEKQEVITTKPTTVSKTKSKNGSPLKSKKSFSFVKTECGETIANNDIYKDNTVYGSVSIDVIPDYPGGINVFYEAFKSEFKIPKELKKSTGVIKMSFVIEKDGKLNEIKTIEDLGFGTGEEAIRVLEKSIKWTPGEIAGRKVRTFYNLPITLELDTLNPKKRKRKFSKITTMQIVKTGESQEQTQLSLQP</sequence>
<dbReference type="InterPro" id="IPR037682">
    <property type="entry name" value="TonB_C"/>
</dbReference>
<dbReference type="Gene3D" id="3.30.1150.10">
    <property type="match status" value="1"/>
</dbReference>
<evidence type="ECO:0000259" key="1">
    <source>
        <dbReference type="Pfam" id="PF03544"/>
    </source>
</evidence>
<protein>
    <submittedName>
        <fullName evidence="2">Energy transducer TonB</fullName>
    </submittedName>
</protein>
<feature type="domain" description="TonB C-terminal" evidence="1">
    <location>
        <begin position="219"/>
        <end position="282"/>
    </location>
</feature>
<dbReference type="EMBL" id="CP096829">
    <property type="protein sequence ID" value="UPZ17250.1"/>
    <property type="molecule type" value="Genomic_DNA"/>
</dbReference>
<reference evidence="2 3" key="1">
    <citation type="submission" date="2022-04" db="EMBL/GenBank/DDBJ databases">
        <authorList>
            <person name="Ra J.-S."/>
            <person name="Kim S.-B."/>
        </authorList>
    </citation>
    <scope>NUCLEOTIDE SEQUENCE [LARGE SCALE GENOMIC DNA]</scope>
    <source>
        <strain evidence="2 3">MMS21-Er5</strain>
    </source>
</reference>
<dbReference type="Pfam" id="PF03544">
    <property type="entry name" value="TonB_C"/>
    <property type="match status" value="1"/>
</dbReference>
<evidence type="ECO:0000313" key="2">
    <source>
        <dbReference type="EMBL" id="UPZ17250.1"/>
    </source>
</evidence>
<keyword evidence="3" id="KW-1185">Reference proteome</keyword>
<accession>A0ABY4LW00</accession>
<dbReference type="Proteomes" id="UP000829998">
    <property type="component" value="Chromosome"/>
</dbReference>
<evidence type="ECO:0000313" key="3">
    <source>
        <dbReference type="Proteomes" id="UP000829998"/>
    </source>
</evidence>
<name>A0ABY4LW00_9FLAO</name>
<dbReference type="RefSeq" id="WP_248729262.1">
    <property type="nucleotide sequence ID" value="NZ_CP096829.1"/>
</dbReference>